<proteinExistence type="predicted"/>
<name>A0A6A6WNN8_9PLEO</name>
<evidence type="ECO:0000313" key="2">
    <source>
        <dbReference type="Proteomes" id="UP000799757"/>
    </source>
</evidence>
<organism evidence="1 2">
    <name type="scientific">Melanomma pulvis-pyrius CBS 109.77</name>
    <dbReference type="NCBI Taxonomy" id="1314802"/>
    <lineage>
        <taxon>Eukaryota</taxon>
        <taxon>Fungi</taxon>
        <taxon>Dikarya</taxon>
        <taxon>Ascomycota</taxon>
        <taxon>Pezizomycotina</taxon>
        <taxon>Dothideomycetes</taxon>
        <taxon>Pleosporomycetidae</taxon>
        <taxon>Pleosporales</taxon>
        <taxon>Melanommataceae</taxon>
        <taxon>Melanomma</taxon>
    </lineage>
</organism>
<protein>
    <submittedName>
        <fullName evidence="1">Uncharacterized protein</fullName>
    </submittedName>
</protein>
<keyword evidence="2" id="KW-1185">Reference proteome</keyword>
<dbReference type="AlphaFoldDB" id="A0A6A6WNN8"/>
<dbReference type="OrthoDB" id="5372703at2759"/>
<sequence length="116" mass="12438">GLAHNGLVMQHRRRLRDHQSSGSILSDPHMGDTGLRFPFLVVEAKGYIQNGISAASMLVILQDLSNQVGWSTGSAPDPESITQGSPVLCLSMVTAGPTHERGVLFIHNGALHMHGF</sequence>
<reference evidence="1" key="1">
    <citation type="journal article" date="2020" name="Stud. Mycol.">
        <title>101 Dothideomycetes genomes: a test case for predicting lifestyles and emergence of pathogens.</title>
        <authorList>
            <person name="Haridas S."/>
            <person name="Albert R."/>
            <person name="Binder M."/>
            <person name="Bloem J."/>
            <person name="Labutti K."/>
            <person name="Salamov A."/>
            <person name="Andreopoulos B."/>
            <person name="Baker S."/>
            <person name="Barry K."/>
            <person name="Bills G."/>
            <person name="Bluhm B."/>
            <person name="Cannon C."/>
            <person name="Castanera R."/>
            <person name="Culley D."/>
            <person name="Daum C."/>
            <person name="Ezra D."/>
            <person name="Gonzalez J."/>
            <person name="Henrissat B."/>
            <person name="Kuo A."/>
            <person name="Liang C."/>
            <person name="Lipzen A."/>
            <person name="Lutzoni F."/>
            <person name="Magnuson J."/>
            <person name="Mondo S."/>
            <person name="Nolan M."/>
            <person name="Ohm R."/>
            <person name="Pangilinan J."/>
            <person name="Park H.-J."/>
            <person name="Ramirez L."/>
            <person name="Alfaro M."/>
            <person name="Sun H."/>
            <person name="Tritt A."/>
            <person name="Yoshinaga Y."/>
            <person name="Zwiers L.-H."/>
            <person name="Turgeon B."/>
            <person name="Goodwin S."/>
            <person name="Spatafora J."/>
            <person name="Crous P."/>
            <person name="Grigoriev I."/>
        </authorList>
    </citation>
    <scope>NUCLEOTIDE SEQUENCE</scope>
    <source>
        <strain evidence="1">CBS 109.77</strain>
    </source>
</reference>
<feature type="non-terminal residue" evidence="1">
    <location>
        <position position="1"/>
    </location>
</feature>
<dbReference type="EMBL" id="MU002735">
    <property type="protein sequence ID" value="KAF2785686.1"/>
    <property type="molecule type" value="Genomic_DNA"/>
</dbReference>
<gene>
    <name evidence="1" type="ORF">K505DRAFT_261535</name>
</gene>
<dbReference type="Proteomes" id="UP000799757">
    <property type="component" value="Unassembled WGS sequence"/>
</dbReference>
<accession>A0A6A6WNN8</accession>
<evidence type="ECO:0000313" key="1">
    <source>
        <dbReference type="EMBL" id="KAF2785686.1"/>
    </source>
</evidence>